<evidence type="ECO:0000313" key="3">
    <source>
        <dbReference type="Proteomes" id="UP001057498"/>
    </source>
</evidence>
<proteinExistence type="predicted"/>
<protein>
    <recommendedName>
        <fullName evidence="1">Putative restriction endonuclease domain-containing protein</fullName>
    </recommendedName>
</protein>
<dbReference type="InterPro" id="IPR011335">
    <property type="entry name" value="Restrct_endonuc-II-like"/>
</dbReference>
<dbReference type="PANTHER" id="PTHR36558:SF1">
    <property type="entry name" value="RESTRICTION ENDONUCLEASE DOMAIN-CONTAINING PROTEIN-RELATED"/>
    <property type="match status" value="1"/>
</dbReference>
<dbReference type="SUPFAM" id="SSF52980">
    <property type="entry name" value="Restriction endonuclease-like"/>
    <property type="match status" value="1"/>
</dbReference>
<reference evidence="2" key="1">
    <citation type="submission" date="2022-04" db="EMBL/GenBank/DDBJ databases">
        <title>Whole genome sequence of Sphaerotilus sp. FB-5.</title>
        <authorList>
            <person name="Takeda M."/>
            <person name="Narihara S."/>
            <person name="Akimoto M."/>
            <person name="Akimoto R."/>
            <person name="Nishiyashiki S."/>
            <person name="Murakami T."/>
        </authorList>
    </citation>
    <scope>NUCLEOTIDE SEQUENCE</scope>
    <source>
        <strain evidence="2">FB-5</strain>
    </source>
</reference>
<dbReference type="Pfam" id="PF05685">
    <property type="entry name" value="Uma2"/>
    <property type="match status" value="1"/>
</dbReference>
<dbReference type="Proteomes" id="UP001057498">
    <property type="component" value="Chromosome"/>
</dbReference>
<dbReference type="Gene3D" id="3.90.1570.10">
    <property type="entry name" value="tt1808, chain A"/>
    <property type="match status" value="1"/>
</dbReference>
<dbReference type="InterPro" id="IPR012296">
    <property type="entry name" value="Nuclease_put_TT1808"/>
</dbReference>
<dbReference type="PANTHER" id="PTHR36558">
    <property type="entry name" value="GLR1098 PROTEIN"/>
    <property type="match status" value="1"/>
</dbReference>
<accession>A0ABN6PH82</accession>
<keyword evidence="3" id="KW-1185">Reference proteome</keyword>
<feature type="domain" description="Putative restriction endonuclease" evidence="1">
    <location>
        <begin position="2"/>
        <end position="142"/>
    </location>
</feature>
<evidence type="ECO:0000259" key="1">
    <source>
        <dbReference type="Pfam" id="PF05685"/>
    </source>
</evidence>
<organism evidence="2 3">
    <name type="scientific">Sphaerotilus microaerophilus</name>
    <dbReference type="NCBI Taxonomy" id="2914710"/>
    <lineage>
        <taxon>Bacteria</taxon>
        <taxon>Pseudomonadati</taxon>
        <taxon>Pseudomonadota</taxon>
        <taxon>Betaproteobacteria</taxon>
        <taxon>Burkholderiales</taxon>
        <taxon>Sphaerotilaceae</taxon>
        <taxon>Sphaerotilus</taxon>
    </lineage>
</organism>
<sequence>MGGARQSHVLVSLRLASLFLRPLDGSPCRTYMSDMKLLIEAADAYFYPDVMVSCSAADRQAELALTAPCLIAEVLSASTAGRDRGAKFVAYRLIPSLRDYLVIDPERRRIELYSRANEGWLLRETGPGEPGLPLDSIGLTLAAEEVFADLPALSAPPGIESDPPHGDDAR</sequence>
<name>A0ABN6PH82_9BURK</name>
<dbReference type="CDD" id="cd06260">
    <property type="entry name" value="DUF820-like"/>
    <property type="match status" value="1"/>
</dbReference>
<gene>
    <name evidence="2" type="ORF">CATMQ487_13260</name>
</gene>
<dbReference type="EMBL" id="AP025730">
    <property type="protein sequence ID" value="BDI04356.1"/>
    <property type="molecule type" value="Genomic_DNA"/>
</dbReference>
<dbReference type="InterPro" id="IPR008538">
    <property type="entry name" value="Uma2"/>
</dbReference>
<evidence type="ECO:0000313" key="2">
    <source>
        <dbReference type="EMBL" id="BDI04356.1"/>
    </source>
</evidence>